<dbReference type="EMBL" id="SOAG01000010">
    <property type="protein sequence ID" value="TDS59634.1"/>
    <property type="molecule type" value="Genomic_DNA"/>
</dbReference>
<reference evidence="1 2" key="1">
    <citation type="submission" date="2019-03" db="EMBL/GenBank/DDBJ databases">
        <title>Genomic Encyclopedia of Archaeal and Bacterial Type Strains, Phase II (KMG-II): from individual species to whole genera.</title>
        <authorList>
            <person name="Goeker M."/>
        </authorList>
    </citation>
    <scope>NUCLEOTIDE SEQUENCE [LARGE SCALE GENOMIC DNA]</scope>
    <source>
        <strain evidence="1 2">DSM 28213</strain>
    </source>
</reference>
<gene>
    <name evidence="1" type="ORF">C8P70_11082</name>
</gene>
<name>A0A4R7EWT1_9FLAO</name>
<keyword evidence="2" id="KW-1185">Reference proteome</keyword>
<dbReference type="AlphaFoldDB" id="A0A4R7EWT1"/>
<evidence type="ECO:0000313" key="1">
    <source>
        <dbReference type="EMBL" id="TDS59634.1"/>
    </source>
</evidence>
<sequence length="91" mass="10602">MEKLDNKDIKWRYQIIDHGTAENPDFRVHEVYFNAVNKQVASHTVNAVSLQGYESKEEIIKDLELIIQDLKGADNKVLEIDKLNELFQSEK</sequence>
<dbReference type="Proteomes" id="UP000295215">
    <property type="component" value="Unassembled WGS sequence"/>
</dbReference>
<proteinExistence type="predicted"/>
<evidence type="ECO:0000313" key="2">
    <source>
        <dbReference type="Proteomes" id="UP000295215"/>
    </source>
</evidence>
<comment type="caution">
    <text evidence="1">The sequence shown here is derived from an EMBL/GenBank/DDBJ whole genome shotgun (WGS) entry which is preliminary data.</text>
</comment>
<dbReference type="RefSeq" id="WP_133712406.1">
    <property type="nucleotide sequence ID" value="NZ_SOAG01000010.1"/>
</dbReference>
<dbReference type="OrthoDB" id="1263616at2"/>
<organism evidence="1 2">
    <name type="scientific">Myroides indicus</name>
    <dbReference type="NCBI Taxonomy" id="1323422"/>
    <lineage>
        <taxon>Bacteria</taxon>
        <taxon>Pseudomonadati</taxon>
        <taxon>Bacteroidota</taxon>
        <taxon>Flavobacteriia</taxon>
        <taxon>Flavobacteriales</taxon>
        <taxon>Flavobacteriaceae</taxon>
        <taxon>Myroides</taxon>
    </lineage>
</organism>
<protein>
    <submittedName>
        <fullName evidence="1">Uncharacterized protein</fullName>
    </submittedName>
</protein>
<accession>A0A4R7EWT1</accession>